<dbReference type="OrthoDB" id="8480367at2"/>
<dbReference type="RefSeq" id="WP_063745447.1">
    <property type="nucleotide sequence ID" value="NZ_CP073767.1"/>
</dbReference>
<sequence length="255" mass="27563">MIFSRNRGSGRHAKDDTRPSGTRRLEEELGLVDDEPEEAVAPKADRPEGPYDITEAPAGIPQLDLGALKVPAVDDVEVRVQADNEGKIQQIVLVHNDSALQLGVFAAPRSEGIWDEVRGEIRKQLFTDGVAAEDAEGEWGVELRARVRTPDGLTDIRFVGIDGPRWLVRAVFQGPAAVDPSVAPQLLQCLRNLVVDRGHEAMPVREPLPLHLPKEVAEATAAEGQSEAPVTDAADGANGAGGAERRKPSPRPRRK</sequence>
<evidence type="ECO:0000256" key="1">
    <source>
        <dbReference type="SAM" id="MobiDB-lite"/>
    </source>
</evidence>
<dbReference type="Pfam" id="PF12502">
    <property type="entry name" value="DUF3710"/>
    <property type="match status" value="1"/>
</dbReference>
<feature type="compositionally biased region" description="Acidic residues" evidence="1">
    <location>
        <begin position="28"/>
        <end position="38"/>
    </location>
</feature>
<dbReference type="Proteomes" id="UP001058003">
    <property type="component" value="Chromosome"/>
</dbReference>
<feature type="region of interest" description="Disordered" evidence="1">
    <location>
        <begin position="1"/>
        <end position="52"/>
    </location>
</feature>
<gene>
    <name evidence="2" type="ORF">Daura_08650</name>
</gene>
<organism evidence="2 3">
    <name type="scientific">Dactylosporangium aurantiacum</name>
    <dbReference type="NCBI Taxonomy" id="35754"/>
    <lineage>
        <taxon>Bacteria</taxon>
        <taxon>Bacillati</taxon>
        <taxon>Actinomycetota</taxon>
        <taxon>Actinomycetes</taxon>
        <taxon>Micromonosporales</taxon>
        <taxon>Micromonosporaceae</taxon>
        <taxon>Dactylosporangium</taxon>
    </lineage>
</organism>
<feature type="region of interest" description="Disordered" evidence="1">
    <location>
        <begin position="213"/>
        <end position="255"/>
    </location>
</feature>
<evidence type="ECO:0000313" key="2">
    <source>
        <dbReference type="EMBL" id="UWZ56231.1"/>
    </source>
</evidence>
<dbReference type="KEGG" id="daur:Daura_08650"/>
<proteinExistence type="predicted"/>
<accession>A0A9Q9MKX9</accession>
<protein>
    <submittedName>
        <fullName evidence="2">DUF3710 domain-containing protein</fullName>
    </submittedName>
</protein>
<dbReference type="InterPro" id="IPR022183">
    <property type="entry name" value="DUF3710"/>
</dbReference>
<dbReference type="EMBL" id="CP073767">
    <property type="protein sequence ID" value="UWZ56231.1"/>
    <property type="molecule type" value="Genomic_DNA"/>
</dbReference>
<keyword evidence="3" id="KW-1185">Reference proteome</keyword>
<evidence type="ECO:0000313" key="3">
    <source>
        <dbReference type="Proteomes" id="UP001058003"/>
    </source>
</evidence>
<feature type="compositionally biased region" description="Basic and acidic residues" evidence="1">
    <location>
        <begin position="12"/>
        <end position="27"/>
    </location>
</feature>
<dbReference type="AlphaFoldDB" id="A0A9Q9MKX9"/>
<reference evidence="2" key="1">
    <citation type="submission" date="2021-04" db="EMBL/GenBank/DDBJ databases">
        <title>Dactylosporangium aurantiacum NRRL B-8018 full assembly.</title>
        <authorList>
            <person name="Hartkoorn R.C."/>
            <person name="Beaudoing E."/>
            <person name="Hot D."/>
        </authorList>
    </citation>
    <scope>NUCLEOTIDE SEQUENCE</scope>
    <source>
        <strain evidence="2">NRRL B-8018</strain>
    </source>
</reference>
<name>A0A9Q9MKX9_9ACTN</name>